<dbReference type="InterPro" id="IPR026575">
    <property type="entry name" value="GpdQ/CpdA-like"/>
</dbReference>
<evidence type="ECO:0000259" key="5">
    <source>
        <dbReference type="Pfam" id="PF00149"/>
    </source>
</evidence>
<keyword evidence="7" id="KW-1185">Reference proteome</keyword>
<keyword evidence="2 6" id="KW-0378">Hydrolase</keyword>
<sequence>MRLVQVTDCHLGSNPGDDLLGLDTDLSLHDVLALIREEQPSPDLVLATGDISGCADLPAYQRFLKLIEAQFTVPMAWLAGNHDTPDVMEAALEGRPMPKVILAGNWLVVLLDSSVRGHEHGDLTTAELTFLQDTLNRYSERHTLVFLHHQPVPIGSAWVDQYIVRSAGRFFDIVDAHPQVKGISWGHVHQEFHQIRNGVSLWSTPSTCVQFKPNCDEFTVDHTMPGYRWYDLHPDGRLETAVSRIAKKDYPIDYASSGY</sequence>
<keyword evidence="1" id="KW-0479">Metal-binding</keyword>
<dbReference type="Proteomes" id="UP000319732">
    <property type="component" value="Unassembled WGS sequence"/>
</dbReference>
<name>A0A545TFV2_9GAMM</name>
<dbReference type="InterPro" id="IPR004843">
    <property type="entry name" value="Calcineurin-like_PHP"/>
</dbReference>
<gene>
    <name evidence="6" type="primary">cpdA</name>
    <name evidence="6" type="ORF">FKG94_15065</name>
</gene>
<dbReference type="InterPro" id="IPR029052">
    <property type="entry name" value="Metallo-depent_PP-like"/>
</dbReference>
<protein>
    <submittedName>
        <fullName evidence="6">3',5'-cyclic-AMP phosphodiesterase</fullName>
        <ecNumber evidence="6">3.1.4.53</ecNumber>
    </submittedName>
</protein>
<dbReference type="CDD" id="cd07402">
    <property type="entry name" value="MPP_GpdQ"/>
    <property type="match status" value="1"/>
</dbReference>
<comment type="caution">
    <text evidence="6">The sequence shown here is derived from an EMBL/GenBank/DDBJ whole genome shotgun (WGS) entry which is preliminary data.</text>
</comment>
<dbReference type="EC" id="3.1.4.53" evidence="6"/>
<dbReference type="SUPFAM" id="SSF56300">
    <property type="entry name" value="Metallo-dependent phosphatases"/>
    <property type="match status" value="1"/>
</dbReference>
<accession>A0A545TFV2</accession>
<dbReference type="GO" id="GO:0046872">
    <property type="term" value="F:metal ion binding"/>
    <property type="evidence" value="ECO:0007669"/>
    <property type="project" value="UniProtKB-KW"/>
</dbReference>
<dbReference type="GO" id="GO:0004115">
    <property type="term" value="F:3',5'-cyclic-AMP phosphodiesterase activity"/>
    <property type="evidence" value="ECO:0007669"/>
    <property type="project" value="UniProtKB-EC"/>
</dbReference>
<keyword evidence="3" id="KW-0408">Iron</keyword>
<dbReference type="NCBIfam" id="NF008359">
    <property type="entry name" value="PRK11148.1"/>
    <property type="match status" value="1"/>
</dbReference>
<dbReference type="InterPro" id="IPR050884">
    <property type="entry name" value="CNP_phosphodiesterase-III"/>
</dbReference>
<dbReference type="AlphaFoldDB" id="A0A545TFV2"/>
<dbReference type="OrthoDB" id="9784378at2"/>
<evidence type="ECO:0000313" key="7">
    <source>
        <dbReference type="Proteomes" id="UP000319732"/>
    </source>
</evidence>
<dbReference type="PANTHER" id="PTHR42988:SF2">
    <property type="entry name" value="CYCLIC NUCLEOTIDE PHOSPHODIESTERASE CBUA0032-RELATED"/>
    <property type="match status" value="1"/>
</dbReference>
<organism evidence="6 7">
    <name type="scientific">Exilibacterium tricleocarpae</name>
    <dbReference type="NCBI Taxonomy" id="2591008"/>
    <lineage>
        <taxon>Bacteria</taxon>
        <taxon>Pseudomonadati</taxon>
        <taxon>Pseudomonadota</taxon>
        <taxon>Gammaproteobacteria</taxon>
        <taxon>Cellvibrionales</taxon>
        <taxon>Cellvibrionaceae</taxon>
        <taxon>Exilibacterium</taxon>
    </lineage>
</organism>
<dbReference type="PANTHER" id="PTHR42988">
    <property type="entry name" value="PHOSPHOHYDROLASE"/>
    <property type="match status" value="1"/>
</dbReference>
<evidence type="ECO:0000256" key="4">
    <source>
        <dbReference type="ARBA" id="ARBA00025742"/>
    </source>
</evidence>
<dbReference type="Pfam" id="PF00149">
    <property type="entry name" value="Metallophos"/>
    <property type="match status" value="1"/>
</dbReference>
<dbReference type="EMBL" id="VHSG01000015">
    <property type="protein sequence ID" value="TQV76078.1"/>
    <property type="molecule type" value="Genomic_DNA"/>
</dbReference>
<feature type="domain" description="Calcineurin-like phosphoesterase" evidence="5">
    <location>
        <begin position="1"/>
        <end position="190"/>
    </location>
</feature>
<reference evidence="6 7" key="1">
    <citation type="submission" date="2019-06" db="EMBL/GenBank/DDBJ databases">
        <title>Whole genome sequence for Cellvibrionaceae sp. R142.</title>
        <authorList>
            <person name="Wang G."/>
        </authorList>
    </citation>
    <scope>NUCLEOTIDE SEQUENCE [LARGE SCALE GENOMIC DNA]</scope>
    <source>
        <strain evidence="6 7">R142</strain>
    </source>
</reference>
<evidence type="ECO:0000256" key="2">
    <source>
        <dbReference type="ARBA" id="ARBA00022801"/>
    </source>
</evidence>
<evidence type="ECO:0000313" key="6">
    <source>
        <dbReference type="EMBL" id="TQV76078.1"/>
    </source>
</evidence>
<proteinExistence type="inferred from homology"/>
<evidence type="ECO:0000256" key="3">
    <source>
        <dbReference type="ARBA" id="ARBA00023004"/>
    </source>
</evidence>
<comment type="similarity">
    <text evidence="4">Belongs to the cyclic nucleotide phosphodiesterase class-III family.</text>
</comment>
<dbReference type="Gene3D" id="3.60.21.10">
    <property type="match status" value="1"/>
</dbReference>
<evidence type="ECO:0000256" key="1">
    <source>
        <dbReference type="ARBA" id="ARBA00022723"/>
    </source>
</evidence>